<gene>
    <name evidence="2" type="ORF">ISQ61_02995</name>
</gene>
<dbReference type="AlphaFoldDB" id="A0A937IHF5"/>
<name>A0A937IHF5_9GAMM</name>
<comment type="caution">
    <text evidence="2">The sequence shown here is derived from an EMBL/GenBank/DDBJ whole genome shotgun (WGS) entry which is preliminary data.</text>
</comment>
<feature type="transmembrane region" description="Helical" evidence="1">
    <location>
        <begin position="12"/>
        <end position="32"/>
    </location>
</feature>
<feature type="transmembrane region" description="Helical" evidence="1">
    <location>
        <begin position="192"/>
        <end position="213"/>
    </location>
</feature>
<dbReference type="Proteomes" id="UP000704935">
    <property type="component" value="Unassembled WGS sequence"/>
</dbReference>
<protein>
    <submittedName>
        <fullName evidence="2">PepSY domain-containing protein</fullName>
    </submittedName>
</protein>
<reference evidence="2" key="1">
    <citation type="submission" date="2020-10" db="EMBL/GenBank/DDBJ databases">
        <title>Microbiome of the Black Sea water column analyzed by genome centric metagenomics.</title>
        <authorList>
            <person name="Cabello-Yeves P.J."/>
            <person name="Callieri C."/>
            <person name="Picazo A."/>
            <person name="Mehrshad M."/>
            <person name="Haro-Moreno J.M."/>
            <person name="Roda-Garcia J."/>
            <person name="Dzembekova N."/>
            <person name="Slabakova V."/>
            <person name="Slabakova N."/>
            <person name="Moncheva S."/>
            <person name="Rodriguez-Valera F."/>
        </authorList>
    </citation>
    <scope>NUCLEOTIDE SEQUENCE</scope>
    <source>
        <strain evidence="2">BS307-5m-G47</strain>
    </source>
</reference>
<proteinExistence type="predicted"/>
<keyword evidence="1" id="KW-0812">Transmembrane</keyword>
<keyword evidence="1" id="KW-1133">Transmembrane helix</keyword>
<organism evidence="2 3">
    <name type="scientific">SAR86 cluster bacterium</name>
    <dbReference type="NCBI Taxonomy" id="2030880"/>
    <lineage>
        <taxon>Bacteria</taxon>
        <taxon>Pseudomonadati</taxon>
        <taxon>Pseudomonadota</taxon>
        <taxon>Gammaproteobacteria</taxon>
        <taxon>SAR86 cluster</taxon>
    </lineage>
</organism>
<evidence type="ECO:0000256" key="1">
    <source>
        <dbReference type="SAM" id="Phobius"/>
    </source>
</evidence>
<evidence type="ECO:0000313" key="3">
    <source>
        <dbReference type="Proteomes" id="UP000704935"/>
    </source>
</evidence>
<accession>A0A937IHF5</accession>
<dbReference type="EMBL" id="JADHQA010000012">
    <property type="protein sequence ID" value="MBL6820199.1"/>
    <property type="molecule type" value="Genomic_DNA"/>
</dbReference>
<keyword evidence="1" id="KW-0472">Membrane</keyword>
<evidence type="ECO:0000313" key="2">
    <source>
        <dbReference type="EMBL" id="MBL6820199.1"/>
    </source>
</evidence>
<sequence length="221" mass="25810">MKFLVRNIHKYLSFLISIQLLLWTVSGIYFAFNKIENVRGEQYREEPNFNVDFSKLNFQIEGAQNIRVIDRMDQEILVVDGIYGREYLNFEGRDVEQLKVEEAKALSAKQTSLIPESVDLITENTIGSEYRGRALPIYRVKSVNEAGESINVYLNIYTGEVEAVRSNQWRIWDLMWGFHIMDWETREDIDNLLLKIFSILALISSITGVLLFFKVDIRNKV</sequence>